<organism evidence="1 2">
    <name type="scientific">Penicillium brevicompactum</name>
    <dbReference type="NCBI Taxonomy" id="5074"/>
    <lineage>
        <taxon>Eukaryota</taxon>
        <taxon>Fungi</taxon>
        <taxon>Dikarya</taxon>
        <taxon>Ascomycota</taxon>
        <taxon>Pezizomycotina</taxon>
        <taxon>Eurotiomycetes</taxon>
        <taxon>Eurotiomycetidae</taxon>
        <taxon>Eurotiales</taxon>
        <taxon>Aspergillaceae</taxon>
        <taxon>Penicillium</taxon>
    </lineage>
</organism>
<protein>
    <submittedName>
        <fullName evidence="1">Uncharacterized protein</fullName>
    </submittedName>
</protein>
<reference evidence="1" key="1">
    <citation type="submission" date="2022-12" db="EMBL/GenBank/DDBJ databases">
        <authorList>
            <person name="Petersen C."/>
        </authorList>
    </citation>
    <scope>NUCLEOTIDE SEQUENCE</scope>
    <source>
        <strain evidence="1">IBT 35675</strain>
    </source>
</reference>
<reference evidence="1" key="2">
    <citation type="journal article" date="2023" name="IMA Fungus">
        <title>Comparative genomic study of the Penicillium genus elucidates a diverse pangenome and 15 lateral gene transfer events.</title>
        <authorList>
            <person name="Petersen C."/>
            <person name="Sorensen T."/>
            <person name="Nielsen M.R."/>
            <person name="Sondergaard T.E."/>
            <person name="Sorensen J.L."/>
            <person name="Fitzpatrick D.A."/>
            <person name="Frisvad J.C."/>
            <person name="Nielsen K.L."/>
        </authorList>
    </citation>
    <scope>NUCLEOTIDE SEQUENCE</scope>
    <source>
        <strain evidence="1">IBT 35675</strain>
    </source>
</reference>
<sequence length="102" mass="11343">MVFLITTPSLVMRFKGVLRTYNLAFSIHSKVSSSPFSSAKILVFDGSHDYSTSASTRNVQQMQRLKPTGHSHATCRLCRCRVPRGHGNNFATAEYPLLRTGP</sequence>
<accession>A0A9W9UQX7</accession>
<proteinExistence type="predicted"/>
<comment type="caution">
    <text evidence="1">The sequence shown here is derived from an EMBL/GenBank/DDBJ whole genome shotgun (WGS) entry which is preliminary data.</text>
</comment>
<dbReference type="Proteomes" id="UP001148299">
    <property type="component" value="Unassembled WGS sequence"/>
</dbReference>
<dbReference type="EMBL" id="JAPZBR010000005">
    <property type="protein sequence ID" value="KAJ5354233.1"/>
    <property type="molecule type" value="Genomic_DNA"/>
</dbReference>
<keyword evidence="2" id="KW-1185">Reference proteome</keyword>
<name>A0A9W9UQX7_PENBR</name>
<gene>
    <name evidence="1" type="ORF">N7541_006797</name>
</gene>
<dbReference type="AlphaFoldDB" id="A0A9W9UQX7"/>
<evidence type="ECO:0000313" key="1">
    <source>
        <dbReference type="EMBL" id="KAJ5354233.1"/>
    </source>
</evidence>
<evidence type="ECO:0000313" key="2">
    <source>
        <dbReference type="Proteomes" id="UP001148299"/>
    </source>
</evidence>